<comment type="caution">
    <text evidence="3">The sequence shown here is derived from an EMBL/GenBank/DDBJ whole genome shotgun (WGS) entry which is preliminary data.</text>
</comment>
<dbReference type="InterPro" id="IPR012349">
    <property type="entry name" value="Split_barrel_FMN-bd"/>
</dbReference>
<dbReference type="RefSeq" id="WP_220167397.1">
    <property type="nucleotide sequence ID" value="NZ_JAIBOA010000010.1"/>
</dbReference>
<evidence type="ECO:0000259" key="2">
    <source>
        <dbReference type="SMART" id="SM00903"/>
    </source>
</evidence>
<accession>A0ABS7FX47</accession>
<reference evidence="3 4" key="1">
    <citation type="submission" date="2021-07" db="EMBL/GenBank/DDBJ databases">
        <title>Actinomadura sp. PM05-2 isolated from lichen.</title>
        <authorList>
            <person name="Somphong A."/>
            <person name="Phongsopitanun W."/>
            <person name="Tanasupawat S."/>
            <person name="Peongsungnone V."/>
        </authorList>
    </citation>
    <scope>NUCLEOTIDE SEQUENCE [LARGE SCALE GENOMIC DNA]</scope>
    <source>
        <strain evidence="3 4">PM05-2</strain>
    </source>
</reference>
<dbReference type="PANTHER" id="PTHR30466">
    <property type="entry name" value="FLAVIN REDUCTASE"/>
    <property type="match status" value="1"/>
</dbReference>
<dbReference type="InterPro" id="IPR050268">
    <property type="entry name" value="NADH-dep_flavin_reductase"/>
</dbReference>
<sequence>MTGTATARPVPVTGDSFRDALARHAAGVVVVTSRHEAGPPAGLTATSFTSVSLDPPLVAFYVARTSTTFPELRRAATFAVNVLGHDQAEVAARFAARGVDRFGGGTRWTAGAGGEPLLDGAAVRLRCDWHTVQGLGDHLLVVGRVIGVEIGAVEHPLLYHRGRFGRFAA</sequence>
<evidence type="ECO:0000256" key="1">
    <source>
        <dbReference type="ARBA" id="ARBA00023002"/>
    </source>
</evidence>
<keyword evidence="1" id="KW-0560">Oxidoreductase</keyword>
<gene>
    <name evidence="3" type="ORF">K1Y72_17415</name>
</gene>
<dbReference type="Pfam" id="PF01613">
    <property type="entry name" value="Flavin_Reduct"/>
    <property type="match status" value="1"/>
</dbReference>
<dbReference type="InterPro" id="IPR002563">
    <property type="entry name" value="Flavin_Rdtase-like_dom"/>
</dbReference>
<evidence type="ECO:0000313" key="4">
    <source>
        <dbReference type="Proteomes" id="UP000774570"/>
    </source>
</evidence>
<feature type="domain" description="Flavin reductase like" evidence="2">
    <location>
        <begin position="21"/>
        <end position="166"/>
    </location>
</feature>
<protein>
    <submittedName>
        <fullName evidence="3">Flavin reductase family protein</fullName>
    </submittedName>
</protein>
<proteinExistence type="predicted"/>
<organism evidence="3 4">
    <name type="scientific">Actinomadura parmotrematis</name>
    <dbReference type="NCBI Taxonomy" id="2864039"/>
    <lineage>
        <taxon>Bacteria</taxon>
        <taxon>Bacillati</taxon>
        <taxon>Actinomycetota</taxon>
        <taxon>Actinomycetes</taxon>
        <taxon>Streptosporangiales</taxon>
        <taxon>Thermomonosporaceae</taxon>
        <taxon>Actinomadura</taxon>
    </lineage>
</organism>
<keyword evidence="4" id="KW-1185">Reference proteome</keyword>
<evidence type="ECO:0000313" key="3">
    <source>
        <dbReference type="EMBL" id="MBW8484167.1"/>
    </source>
</evidence>
<dbReference type="SUPFAM" id="SSF50475">
    <property type="entry name" value="FMN-binding split barrel"/>
    <property type="match status" value="1"/>
</dbReference>
<dbReference type="Gene3D" id="2.30.110.10">
    <property type="entry name" value="Electron Transport, Fmn-binding Protein, Chain A"/>
    <property type="match status" value="1"/>
</dbReference>
<dbReference type="Proteomes" id="UP000774570">
    <property type="component" value="Unassembled WGS sequence"/>
</dbReference>
<dbReference type="PANTHER" id="PTHR30466:SF1">
    <property type="entry name" value="FMN REDUCTASE (NADH) RUTF"/>
    <property type="match status" value="1"/>
</dbReference>
<dbReference type="EMBL" id="JAIBOA010000010">
    <property type="protein sequence ID" value="MBW8484167.1"/>
    <property type="molecule type" value="Genomic_DNA"/>
</dbReference>
<name>A0ABS7FX47_9ACTN</name>
<dbReference type="SMART" id="SM00903">
    <property type="entry name" value="Flavin_Reduct"/>
    <property type="match status" value="1"/>
</dbReference>